<keyword evidence="9" id="KW-1185">Reference proteome</keyword>
<evidence type="ECO:0000256" key="2">
    <source>
        <dbReference type="ARBA" id="ARBA00022491"/>
    </source>
</evidence>
<dbReference type="InterPro" id="IPR036390">
    <property type="entry name" value="WH_DNA-bd_sf"/>
</dbReference>
<dbReference type="InterPro" id="IPR036388">
    <property type="entry name" value="WH-like_DNA-bd_sf"/>
</dbReference>
<evidence type="ECO:0000256" key="4">
    <source>
        <dbReference type="ARBA" id="ARBA00023015"/>
    </source>
</evidence>
<dbReference type="Gene3D" id="1.10.10.10">
    <property type="entry name" value="Winged helix-like DNA-binding domain superfamily/Winged helix DNA-binding domain"/>
    <property type="match status" value="1"/>
</dbReference>
<dbReference type="PANTHER" id="PTHR33202">
    <property type="entry name" value="ZINC UPTAKE REGULATION PROTEIN"/>
    <property type="match status" value="1"/>
</dbReference>
<evidence type="ECO:0000256" key="7">
    <source>
        <dbReference type="RuleBase" id="RU364037"/>
    </source>
</evidence>
<name>A0ABW7IS15_9VIBR</name>
<sequence>MLNKRLIQQVTDLCQQRGVRLTSQRQQVLELIWQQKGSSTAYELLDKLKQTEPQAKPPTVYRALEFLLEQGFIHRVESTNSFVSCCFFDEHDCHGNNKHFSHLLICDQCGDVSELQDDALVALLTKNIAQHGFKLTNHVIETHGICRNCQSD</sequence>
<comment type="subunit">
    <text evidence="7">Homodimer.</text>
</comment>
<keyword evidence="2 7" id="KW-0678">Repressor</keyword>
<accession>A0ABW7IS15</accession>
<evidence type="ECO:0000256" key="3">
    <source>
        <dbReference type="ARBA" id="ARBA00022833"/>
    </source>
</evidence>
<dbReference type="Pfam" id="PF01475">
    <property type="entry name" value="FUR"/>
    <property type="match status" value="1"/>
</dbReference>
<comment type="caution">
    <text evidence="8">The sequence shown here is derived from an EMBL/GenBank/DDBJ whole genome shotgun (WGS) entry which is preliminary data.</text>
</comment>
<keyword evidence="6 7" id="KW-0804">Transcription</keyword>
<dbReference type="NCBIfam" id="NF008646">
    <property type="entry name" value="PRK11639.1"/>
    <property type="match status" value="1"/>
</dbReference>
<dbReference type="InterPro" id="IPR043135">
    <property type="entry name" value="Fur_C"/>
</dbReference>
<comment type="similarity">
    <text evidence="1 7">Belongs to the Fur family.</text>
</comment>
<evidence type="ECO:0000256" key="5">
    <source>
        <dbReference type="ARBA" id="ARBA00023125"/>
    </source>
</evidence>
<gene>
    <name evidence="8" type="primary">zur</name>
    <name evidence="7" type="synonym">fur</name>
    <name evidence="8" type="ORF">ACGRQ9_02460</name>
</gene>
<proteinExistence type="inferred from homology"/>
<dbReference type="PANTHER" id="PTHR33202:SF6">
    <property type="entry name" value="ZINC UPTAKE REGULATION PROTEIN"/>
    <property type="match status" value="1"/>
</dbReference>
<keyword evidence="5 7" id="KW-0238">DNA-binding</keyword>
<evidence type="ECO:0000313" key="9">
    <source>
        <dbReference type="Proteomes" id="UP001607151"/>
    </source>
</evidence>
<organism evidence="8 9">
    <name type="scientific">Vibrio rumoiensis</name>
    <dbReference type="NCBI Taxonomy" id="76258"/>
    <lineage>
        <taxon>Bacteria</taxon>
        <taxon>Pseudomonadati</taxon>
        <taxon>Pseudomonadota</taxon>
        <taxon>Gammaproteobacteria</taxon>
        <taxon>Vibrionales</taxon>
        <taxon>Vibrionaceae</taxon>
        <taxon>Vibrio</taxon>
    </lineage>
</organism>
<reference evidence="8 9" key="1">
    <citation type="submission" date="2024-10" db="EMBL/GenBank/DDBJ databases">
        <authorList>
            <person name="Yibar A."/>
            <person name="Saticioglu I.B."/>
            <person name="Duman M."/>
            <person name="Ajmi N."/>
            <person name="Gurler F."/>
            <person name="Ay H."/>
            <person name="Onuk E."/>
            <person name="Guler S."/>
            <person name="Romalde J.L."/>
        </authorList>
    </citation>
    <scope>NUCLEOTIDE SEQUENCE [LARGE SCALE GENOMIC DNA]</scope>
    <source>
        <strain evidence="8 9">14-MA-B</strain>
    </source>
</reference>
<protein>
    <recommendedName>
        <fullName evidence="7">Ferric uptake regulation protein</fullName>
    </recommendedName>
</protein>
<evidence type="ECO:0000313" key="8">
    <source>
        <dbReference type="EMBL" id="MFH0264389.1"/>
    </source>
</evidence>
<keyword evidence="4 7" id="KW-0805">Transcription regulation</keyword>
<dbReference type="CDD" id="cd07153">
    <property type="entry name" value="Fur_like"/>
    <property type="match status" value="1"/>
</dbReference>
<dbReference type="Gene3D" id="3.30.1490.190">
    <property type="match status" value="1"/>
</dbReference>
<dbReference type="Proteomes" id="UP001607151">
    <property type="component" value="Unassembled WGS sequence"/>
</dbReference>
<dbReference type="SUPFAM" id="SSF46785">
    <property type="entry name" value="Winged helix' DNA-binding domain"/>
    <property type="match status" value="1"/>
</dbReference>
<evidence type="ECO:0000256" key="1">
    <source>
        <dbReference type="ARBA" id="ARBA00007957"/>
    </source>
</evidence>
<comment type="subcellular location">
    <subcellularLocation>
        <location evidence="7">Cytoplasm</location>
    </subcellularLocation>
</comment>
<dbReference type="InterPro" id="IPR002481">
    <property type="entry name" value="FUR"/>
</dbReference>
<keyword evidence="3 7" id="KW-0862">Zinc</keyword>
<evidence type="ECO:0000256" key="6">
    <source>
        <dbReference type="ARBA" id="ARBA00023163"/>
    </source>
</evidence>
<dbReference type="RefSeq" id="WP_394608085.1">
    <property type="nucleotide sequence ID" value="NZ_AP018685.1"/>
</dbReference>
<keyword evidence="7" id="KW-0963">Cytoplasm</keyword>
<keyword evidence="7" id="KW-0408">Iron</keyword>
<keyword evidence="7" id="KW-0479">Metal-binding</keyword>
<dbReference type="EMBL" id="JBIHSN010000002">
    <property type="protein sequence ID" value="MFH0264389.1"/>
    <property type="molecule type" value="Genomic_DNA"/>
</dbReference>